<dbReference type="SUPFAM" id="SSF53720">
    <property type="entry name" value="ALDH-like"/>
    <property type="match status" value="1"/>
</dbReference>
<dbReference type="PIRSF" id="PIRSF000099">
    <property type="entry name" value="Histidinol_dh"/>
    <property type="match status" value="1"/>
</dbReference>
<evidence type="ECO:0000256" key="11">
    <source>
        <dbReference type="PIRSR" id="PIRSR000099-2"/>
    </source>
</evidence>
<evidence type="ECO:0000313" key="17">
    <source>
        <dbReference type="Proteomes" id="UP000295632"/>
    </source>
</evidence>
<evidence type="ECO:0000256" key="12">
    <source>
        <dbReference type="PIRSR" id="PIRSR000099-3"/>
    </source>
</evidence>
<feature type="binding site" evidence="8 11">
    <location>
        <position position="125"/>
    </location>
    <ligand>
        <name>NAD(+)</name>
        <dbReference type="ChEBI" id="CHEBI:57540"/>
    </ligand>
</feature>
<dbReference type="FunFam" id="3.40.50.1980:FF:000001">
    <property type="entry name" value="Histidinol dehydrogenase"/>
    <property type="match status" value="1"/>
</dbReference>
<evidence type="ECO:0000256" key="5">
    <source>
        <dbReference type="ARBA" id="ARBA00022833"/>
    </source>
</evidence>
<dbReference type="PANTHER" id="PTHR21256">
    <property type="entry name" value="HISTIDINOL DEHYDROGENASE HDH"/>
    <property type="match status" value="1"/>
</dbReference>
<feature type="compositionally biased region" description="Polar residues" evidence="15">
    <location>
        <begin position="1"/>
        <end position="15"/>
    </location>
</feature>
<keyword evidence="8" id="KW-0028">Amino-acid biosynthesis</keyword>
<feature type="binding site" evidence="8 12">
    <location>
        <position position="416"/>
    </location>
    <ligand>
        <name>substrate</name>
    </ligand>
</feature>
<dbReference type="EMBL" id="SNYJ01000015">
    <property type="protein sequence ID" value="TDQ36970.1"/>
    <property type="molecule type" value="Genomic_DNA"/>
</dbReference>
<dbReference type="PANTHER" id="PTHR21256:SF2">
    <property type="entry name" value="HISTIDINE BIOSYNTHESIS TRIFUNCTIONAL PROTEIN"/>
    <property type="match status" value="1"/>
</dbReference>
<dbReference type="Gene3D" id="1.20.5.1300">
    <property type="match status" value="1"/>
</dbReference>
<evidence type="ECO:0000256" key="6">
    <source>
        <dbReference type="ARBA" id="ARBA00023002"/>
    </source>
</evidence>
<dbReference type="FunFam" id="3.40.50.1980:FF:000026">
    <property type="entry name" value="Histidinol dehydrogenase"/>
    <property type="match status" value="1"/>
</dbReference>
<dbReference type="GO" id="GO:0004399">
    <property type="term" value="F:histidinol dehydrogenase activity"/>
    <property type="evidence" value="ECO:0007669"/>
    <property type="project" value="UniProtKB-UniRule"/>
</dbReference>
<proteinExistence type="inferred from homology"/>
<feature type="binding site" evidence="8 12">
    <location>
        <position position="255"/>
    </location>
    <ligand>
        <name>substrate</name>
    </ligand>
</feature>
<dbReference type="GO" id="GO:0000105">
    <property type="term" value="P:L-histidine biosynthetic process"/>
    <property type="evidence" value="ECO:0007669"/>
    <property type="project" value="UniProtKB-UniRule"/>
</dbReference>
<feature type="binding site" evidence="8 12">
    <location>
        <position position="233"/>
    </location>
    <ligand>
        <name>substrate</name>
    </ligand>
</feature>
<dbReference type="InterPro" id="IPR001692">
    <property type="entry name" value="Histidinol_DH_CS"/>
</dbReference>
<dbReference type="AlphaFoldDB" id="A0A4R6TTH4"/>
<feature type="active site" description="Proton acceptor" evidence="8 10">
    <location>
        <position position="324"/>
    </location>
</feature>
<evidence type="ECO:0000256" key="13">
    <source>
        <dbReference type="PIRSR" id="PIRSR000099-4"/>
    </source>
</evidence>
<evidence type="ECO:0000256" key="2">
    <source>
        <dbReference type="ARBA" id="ARBA00010178"/>
    </source>
</evidence>
<dbReference type="Pfam" id="PF00815">
    <property type="entry name" value="Histidinol_dh"/>
    <property type="match status" value="1"/>
</dbReference>
<feature type="binding site" evidence="8 12">
    <location>
        <position position="357"/>
    </location>
    <ligand>
        <name>substrate</name>
    </ligand>
</feature>
<comment type="cofactor">
    <cofactor evidence="8 13">
        <name>Zn(2+)</name>
        <dbReference type="ChEBI" id="CHEBI:29105"/>
    </cofactor>
    <text evidence="8 13">Binds 1 zinc ion per subunit.</text>
</comment>
<dbReference type="Proteomes" id="UP000295632">
    <property type="component" value="Unassembled WGS sequence"/>
</dbReference>
<dbReference type="HAMAP" id="MF_01024">
    <property type="entry name" value="HisD"/>
    <property type="match status" value="1"/>
</dbReference>
<feature type="binding site" evidence="8 13">
    <location>
        <position position="255"/>
    </location>
    <ligand>
        <name>Zn(2+)</name>
        <dbReference type="ChEBI" id="CHEBI:29105"/>
    </ligand>
</feature>
<name>A0A4R6TTH4_9BACI</name>
<evidence type="ECO:0000256" key="8">
    <source>
        <dbReference type="HAMAP-Rule" id="MF_01024"/>
    </source>
</evidence>
<dbReference type="UniPathway" id="UPA00031">
    <property type="reaction ID" value="UER00014"/>
</dbReference>
<dbReference type="InterPro" id="IPR016161">
    <property type="entry name" value="Ald_DH/histidinol_DH"/>
</dbReference>
<comment type="catalytic activity">
    <reaction evidence="7 8">
        <text>L-histidinol + 2 NAD(+) + H2O = L-histidine + 2 NADH + 3 H(+)</text>
        <dbReference type="Rhea" id="RHEA:20641"/>
        <dbReference type="ChEBI" id="CHEBI:15377"/>
        <dbReference type="ChEBI" id="CHEBI:15378"/>
        <dbReference type="ChEBI" id="CHEBI:57540"/>
        <dbReference type="ChEBI" id="CHEBI:57595"/>
        <dbReference type="ChEBI" id="CHEBI:57699"/>
        <dbReference type="ChEBI" id="CHEBI:57945"/>
        <dbReference type="EC" id="1.1.1.23"/>
    </reaction>
</comment>
<keyword evidence="5 8" id="KW-0862">Zinc</keyword>
<comment type="similarity">
    <text evidence="2 8 9 14">Belongs to the histidinol dehydrogenase family.</text>
</comment>
<organism evidence="16 17">
    <name type="scientific">Aureibacillus halotolerans</name>
    <dbReference type="NCBI Taxonomy" id="1508390"/>
    <lineage>
        <taxon>Bacteria</taxon>
        <taxon>Bacillati</taxon>
        <taxon>Bacillota</taxon>
        <taxon>Bacilli</taxon>
        <taxon>Bacillales</taxon>
        <taxon>Bacillaceae</taxon>
        <taxon>Aureibacillus</taxon>
    </lineage>
</organism>
<keyword evidence="8" id="KW-0368">Histidine biosynthesis</keyword>
<feature type="binding site" evidence="8 12">
    <location>
        <position position="258"/>
    </location>
    <ligand>
        <name>substrate</name>
    </ligand>
</feature>
<keyword evidence="8 11" id="KW-0520">NAD</keyword>
<feature type="active site" description="Proton acceptor" evidence="8 10">
    <location>
        <position position="323"/>
    </location>
</feature>
<feature type="binding site" evidence="8 12">
    <location>
        <position position="411"/>
    </location>
    <ligand>
        <name>substrate</name>
    </ligand>
</feature>
<keyword evidence="17" id="KW-1185">Reference proteome</keyword>
<feature type="binding site" evidence="8 11">
    <location>
        <position position="187"/>
    </location>
    <ligand>
        <name>NAD(+)</name>
        <dbReference type="ChEBI" id="CHEBI:57540"/>
    </ligand>
</feature>
<keyword evidence="6 8" id="KW-0560">Oxidoreductase</keyword>
<feature type="binding site" evidence="8 11">
    <location>
        <position position="210"/>
    </location>
    <ligand>
        <name>NAD(+)</name>
        <dbReference type="ChEBI" id="CHEBI:57540"/>
    </ligand>
</feature>
<dbReference type="RefSeq" id="WP_243740206.1">
    <property type="nucleotide sequence ID" value="NZ_SNYJ01000015.1"/>
</dbReference>
<evidence type="ECO:0000313" key="16">
    <source>
        <dbReference type="EMBL" id="TDQ36970.1"/>
    </source>
</evidence>
<dbReference type="GO" id="GO:0005829">
    <property type="term" value="C:cytosol"/>
    <property type="evidence" value="ECO:0007669"/>
    <property type="project" value="TreeGrafter"/>
</dbReference>
<evidence type="ECO:0000256" key="9">
    <source>
        <dbReference type="PIRNR" id="PIRNR000099"/>
    </source>
</evidence>
<dbReference type="EC" id="1.1.1.23" evidence="3 8"/>
<feature type="binding site" evidence="8 12">
    <location>
        <position position="324"/>
    </location>
    <ligand>
        <name>substrate</name>
    </ligand>
</feature>
<dbReference type="PRINTS" id="PR00083">
    <property type="entry name" value="HOLDHDRGNASE"/>
</dbReference>
<dbReference type="NCBIfam" id="TIGR00069">
    <property type="entry name" value="hisD"/>
    <property type="match status" value="1"/>
</dbReference>
<dbReference type="PROSITE" id="PS00611">
    <property type="entry name" value="HISOL_DEHYDROGENASE"/>
    <property type="match status" value="1"/>
</dbReference>
<evidence type="ECO:0000256" key="14">
    <source>
        <dbReference type="RuleBase" id="RU004175"/>
    </source>
</evidence>
<evidence type="ECO:0000256" key="3">
    <source>
        <dbReference type="ARBA" id="ARBA00012965"/>
    </source>
</evidence>
<dbReference type="Gene3D" id="3.40.50.1980">
    <property type="entry name" value="Nitrogenase molybdenum iron protein domain"/>
    <property type="match status" value="2"/>
</dbReference>
<feature type="region of interest" description="Disordered" evidence="15">
    <location>
        <begin position="1"/>
        <end position="21"/>
    </location>
</feature>
<dbReference type="GO" id="GO:0051287">
    <property type="term" value="F:NAD binding"/>
    <property type="evidence" value="ECO:0007669"/>
    <property type="project" value="InterPro"/>
</dbReference>
<dbReference type="InterPro" id="IPR022695">
    <property type="entry name" value="Histidinol_DH_monofunct"/>
</dbReference>
<comment type="function">
    <text evidence="1 8">Catalyzes the sequential NAD-dependent oxidations of L-histidinol to L-histidinaldehyde and then to L-histidine.</text>
</comment>
<sequence>MIQPKNMSLTTMPQQKRTETTNREIDRQVLEIVSRVRGEGDAALIALTEAFDKVALDATQLRCTKEELDFGTSSLSDALKNVLQNAADNIRSFHEKAMPRNWFSTNEQGSVLGQRQTPVDSVGIYVPSGSAPLASTVLMTAIPAKVAGVKNIVVVTPPEADGTIHQGILAACAIAGVDEVYKIGGAQAVAALAYGTATVPKVDKIVGPGNVYVATAKRHVYGDVDIDMIAGPSEIVVVADEGASPRVIAADLLSQAEHDPMASSVLLTSSMELATEVSSELERQLADLPRAAIARKSLESYGGLYVFPSLEEAISAVNVLAPEHLELQVAEPYAYLDQIRHAGAIFIGAYSAESVGDYFAGPSHVLPTNGTARFSSPLSVEDFLKRTSIIHYSRQALQENASSIAAFARLEELEAHARAIEIRMEEDQ</sequence>
<evidence type="ECO:0000256" key="10">
    <source>
        <dbReference type="PIRSR" id="PIRSR000099-1"/>
    </source>
</evidence>
<keyword evidence="4 8" id="KW-0479">Metal-binding</keyword>
<accession>A0A4R6TTH4</accession>
<reference evidence="16 17" key="1">
    <citation type="submission" date="2019-03" db="EMBL/GenBank/DDBJ databases">
        <title>Genomic Encyclopedia of Type Strains, Phase IV (KMG-IV): sequencing the most valuable type-strain genomes for metagenomic binning, comparative biology and taxonomic classification.</title>
        <authorList>
            <person name="Goeker M."/>
        </authorList>
    </citation>
    <scope>NUCLEOTIDE SEQUENCE [LARGE SCALE GENOMIC DNA]</scope>
    <source>
        <strain evidence="16 17">DSM 28697</strain>
    </source>
</reference>
<evidence type="ECO:0000256" key="7">
    <source>
        <dbReference type="ARBA" id="ARBA00049489"/>
    </source>
</evidence>
<dbReference type="GO" id="GO:0008270">
    <property type="term" value="F:zinc ion binding"/>
    <property type="evidence" value="ECO:0007669"/>
    <property type="project" value="UniProtKB-UniRule"/>
</dbReference>
<protein>
    <recommendedName>
        <fullName evidence="3 8">Histidinol dehydrogenase</fullName>
        <shortName evidence="8">HDH</shortName>
        <ecNumber evidence="3 8">1.1.1.23</ecNumber>
    </recommendedName>
</protein>
<dbReference type="InterPro" id="IPR012131">
    <property type="entry name" value="Hstdl_DH"/>
</dbReference>
<dbReference type="CDD" id="cd06572">
    <property type="entry name" value="Histidinol_dh"/>
    <property type="match status" value="1"/>
</dbReference>
<comment type="caution">
    <text evidence="16">The sequence shown here is derived from an EMBL/GenBank/DDBJ whole genome shotgun (WGS) entry which is preliminary data.</text>
</comment>
<evidence type="ECO:0000256" key="1">
    <source>
        <dbReference type="ARBA" id="ARBA00003850"/>
    </source>
</evidence>
<comment type="pathway">
    <text evidence="8">Amino-acid biosynthesis; L-histidine biosynthesis; L-histidine from 5-phospho-alpha-D-ribose 1-diphosphate: step 9/9.</text>
</comment>
<feature type="binding site" evidence="8 13">
    <location>
        <position position="357"/>
    </location>
    <ligand>
        <name>Zn(2+)</name>
        <dbReference type="ChEBI" id="CHEBI:29105"/>
    </ligand>
</feature>
<evidence type="ECO:0000256" key="15">
    <source>
        <dbReference type="SAM" id="MobiDB-lite"/>
    </source>
</evidence>
<feature type="binding site" evidence="8 13">
    <location>
        <position position="416"/>
    </location>
    <ligand>
        <name>Zn(2+)</name>
        <dbReference type="ChEBI" id="CHEBI:29105"/>
    </ligand>
</feature>
<feature type="binding site" evidence="8 13">
    <location>
        <position position="258"/>
    </location>
    <ligand>
        <name>Zn(2+)</name>
        <dbReference type="ChEBI" id="CHEBI:29105"/>
    </ligand>
</feature>
<gene>
    <name evidence="8" type="primary">hisD</name>
    <name evidence="16" type="ORF">EV213_11563</name>
</gene>
<evidence type="ECO:0000256" key="4">
    <source>
        <dbReference type="ARBA" id="ARBA00022723"/>
    </source>
</evidence>